<reference evidence="2" key="1">
    <citation type="submission" date="2020-09" db="EMBL/GenBank/DDBJ databases">
        <title>A novel bacterium of genus Paenibacillus, isolated from South China Sea.</title>
        <authorList>
            <person name="Huang H."/>
            <person name="Mo K."/>
            <person name="Hu Y."/>
        </authorList>
    </citation>
    <scope>NUCLEOTIDE SEQUENCE</scope>
    <source>
        <strain evidence="2">IB182493</strain>
    </source>
</reference>
<evidence type="ECO:0008006" key="4">
    <source>
        <dbReference type="Google" id="ProtNLM"/>
    </source>
</evidence>
<feature type="compositionally biased region" description="Basic and acidic residues" evidence="1">
    <location>
        <begin position="1"/>
        <end position="12"/>
    </location>
</feature>
<dbReference type="EMBL" id="JACXIY010000040">
    <property type="protein sequence ID" value="MBD2872020.1"/>
    <property type="molecule type" value="Genomic_DNA"/>
</dbReference>
<gene>
    <name evidence="2" type="ORF">IDH41_25910</name>
</gene>
<evidence type="ECO:0000313" key="3">
    <source>
        <dbReference type="Proteomes" id="UP000632125"/>
    </source>
</evidence>
<dbReference type="RefSeq" id="WP_190866348.1">
    <property type="nucleotide sequence ID" value="NZ_JACXIY010000040.1"/>
</dbReference>
<organism evidence="2 3">
    <name type="scientific">Paenibacillus arenilitoris</name>
    <dbReference type="NCBI Taxonomy" id="2772299"/>
    <lineage>
        <taxon>Bacteria</taxon>
        <taxon>Bacillati</taxon>
        <taxon>Bacillota</taxon>
        <taxon>Bacilli</taxon>
        <taxon>Bacillales</taxon>
        <taxon>Paenibacillaceae</taxon>
        <taxon>Paenibacillus</taxon>
    </lineage>
</organism>
<name>A0A927CUX8_9BACL</name>
<sequence>MDRFTSEDRPPESDVSTVESQRSELIPEEFPEGPYGSGMPVETLGKSKPWRFGQRSLTNLDYENRSLHAGLPRDYPGEDDYDEVYPEVHDEP</sequence>
<feature type="region of interest" description="Disordered" evidence="1">
    <location>
        <begin position="67"/>
        <end position="92"/>
    </location>
</feature>
<feature type="region of interest" description="Disordered" evidence="1">
    <location>
        <begin position="1"/>
        <end position="42"/>
    </location>
</feature>
<dbReference type="Proteomes" id="UP000632125">
    <property type="component" value="Unassembled WGS sequence"/>
</dbReference>
<evidence type="ECO:0000256" key="1">
    <source>
        <dbReference type="SAM" id="MobiDB-lite"/>
    </source>
</evidence>
<proteinExistence type="predicted"/>
<protein>
    <recommendedName>
        <fullName evidence="4">Cytosolic protein</fullName>
    </recommendedName>
</protein>
<accession>A0A927CUX8</accession>
<comment type="caution">
    <text evidence="2">The sequence shown here is derived from an EMBL/GenBank/DDBJ whole genome shotgun (WGS) entry which is preliminary data.</text>
</comment>
<evidence type="ECO:0000313" key="2">
    <source>
        <dbReference type="EMBL" id="MBD2872020.1"/>
    </source>
</evidence>
<dbReference type="AlphaFoldDB" id="A0A927CUX8"/>
<keyword evidence="3" id="KW-1185">Reference proteome</keyword>